<keyword evidence="7" id="KW-0539">Nucleus</keyword>
<dbReference type="GO" id="GO:0003677">
    <property type="term" value="F:DNA binding"/>
    <property type="evidence" value="ECO:0007669"/>
    <property type="project" value="InterPro"/>
</dbReference>
<keyword evidence="6 10" id="KW-0804">Transcription</keyword>
<evidence type="ECO:0000256" key="1">
    <source>
        <dbReference type="ARBA" id="ARBA00004123"/>
    </source>
</evidence>
<dbReference type="InterPro" id="IPR037034">
    <property type="entry name" value="RNA_pol_Rpb2_2_sf"/>
</dbReference>
<dbReference type="Pfam" id="PF04565">
    <property type="entry name" value="RNA_pol_Rpb2_3"/>
    <property type="match status" value="1"/>
</dbReference>
<comment type="catalytic activity">
    <reaction evidence="8">
        <text>RNA(n) + a ribonucleoside 5'-triphosphate = RNA(n+1) + diphosphate</text>
        <dbReference type="Rhea" id="RHEA:21248"/>
        <dbReference type="Rhea" id="RHEA-COMP:14527"/>
        <dbReference type="Rhea" id="RHEA-COMP:17342"/>
        <dbReference type="ChEBI" id="CHEBI:33019"/>
        <dbReference type="ChEBI" id="CHEBI:61557"/>
        <dbReference type="ChEBI" id="CHEBI:140395"/>
        <dbReference type="EC" id="2.7.7.6"/>
    </reaction>
    <physiologicalReaction direction="left-to-right" evidence="8">
        <dbReference type="Rhea" id="RHEA:21249"/>
    </physiologicalReaction>
</comment>
<dbReference type="GO" id="GO:0006351">
    <property type="term" value="P:DNA-templated transcription"/>
    <property type="evidence" value="ECO:0007669"/>
    <property type="project" value="InterPro"/>
</dbReference>
<evidence type="ECO:0000256" key="5">
    <source>
        <dbReference type="ARBA" id="ARBA00022695"/>
    </source>
</evidence>
<evidence type="ECO:0000256" key="3">
    <source>
        <dbReference type="ARBA" id="ARBA00022478"/>
    </source>
</evidence>
<comment type="caution">
    <text evidence="16">The sequence shown here is derived from an EMBL/GenBank/DDBJ whole genome shotgun (WGS) entry which is preliminary data.</text>
</comment>
<keyword evidence="5 10" id="KW-0548">Nucleotidyltransferase</keyword>
<evidence type="ECO:0000259" key="15">
    <source>
        <dbReference type="Pfam" id="PF06883"/>
    </source>
</evidence>
<evidence type="ECO:0000256" key="9">
    <source>
        <dbReference type="RuleBase" id="RU000434"/>
    </source>
</evidence>
<dbReference type="AlphaFoldDB" id="A0AAV6UF20"/>
<dbReference type="Proteomes" id="UP000827092">
    <property type="component" value="Unassembled WGS sequence"/>
</dbReference>
<dbReference type="GO" id="GO:0005634">
    <property type="term" value="C:nucleus"/>
    <property type="evidence" value="ECO:0007669"/>
    <property type="project" value="UniProtKB-SubCell"/>
</dbReference>
<protein>
    <recommendedName>
        <fullName evidence="10">DNA-directed RNA polymerase subunit beta</fullName>
        <ecNumber evidence="10">2.7.7.6</ecNumber>
    </recommendedName>
</protein>
<organism evidence="16 17">
    <name type="scientific">Oedothorax gibbosus</name>
    <dbReference type="NCBI Taxonomy" id="931172"/>
    <lineage>
        <taxon>Eukaryota</taxon>
        <taxon>Metazoa</taxon>
        <taxon>Ecdysozoa</taxon>
        <taxon>Arthropoda</taxon>
        <taxon>Chelicerata</taxon>
        <taxon>Arachnida</taxon>
        <taxon>Araneae</taxon>
        <taxon>Araneomorphae</taxon>
        <taxon>Entelegynae</taxon>
        <taxon>Araneoidea</taxon>
        <taxon>Linyphiidae</taxon>
        <taxon>Erigoninae</taxon>
        <taxon>Oedothorax</taxon>
    </lineage>
</organism>
<comment type="subcellular location">
    <subcellularLocation>
        <location evidence="1">Nucleus</location>
    </subcellularLocation>
</comment>
<dbReference type="InterPro" id="IPR007121">
    <property type="entry name" value="RNA_pol_bsu_CS"/>
</dbReference>
<evidence type="ECO:0000313" key="17">
    <source>
        <dbReference type="Proteomes" id="UP000827092"/>
    </source>
</evidence>
<dbReference type="Pfam" id="PF00562">
    <property type="entry name" value="RNA_pol_Rpb2_6"/>
    <property type="match status" value="1"/>
</dbReference>
<evidence type="ECO:0000256" key="6">
    <source>
        <dbReference type="ARBA" id="ARBA00023163"/>
    </source>
</evidence>
<reference evidence="16 17" key="1">
    <citation type="journal article" date="2022" name="Nat. Ecol. Evol.">
        <title>A masculinizing supergene underlies an exaggerated male reproductive morph in a spider.</title>
        <authorList>
            <person name="Hendrickx F."/>
            <person name="De Corte Z."/>
            <person name="Sonet G."/>
            <person name="Van Belleghem S.M."/>
            <person name="Kostlbacher S."/>
            <person name="Vangestel C."/>
        </authorList>
    </citation>
    <scope>NUCLEOTIDE SEQUENCE [LARGE SCALE GENOMIC DNA]</scope>
    <source>
        <strain evidence="16">W744_W776</strain>
    </source>
</reference>
<dbReference type="InterPro" id="IPR009674">
    <property type="entry name" value="Rpa2_dom_4"/>
</dbReference>
<dbReference type="Gene3D" id="3.90.1110.10">
    <property type="entry name" value="RNA polymerase Rpb2, domain 2"/>
    <property type="match status" value="1"/>
</dbReference>
<evidence type="ECO:0000313" key="16">
    <source>
        <dbReference type="EMBL" id="KAG8182423.1"/>
    </source>
</evidence>
<dbReference type="InterPro" id="IPR007644">
    <property type="entry name" value="RNA_pol_bsu_protrusion"/>
</dbReference>
<comment type="function">
    <text evidence="10">DNA-dependent RNA polymerase catalyzes the transcription of DNA into RNA using the four ribonucleoside triphosphates as substrates.</text>
</comment>
<evidence type="ECO:0000259" key="12">
    <source>
        <dbReference type="Pfam" id="PF04560"/>
    </source>
</evidence>
<feature type="domain" description="RNA polymerase Rpb2" evidence="14">
    <location>
        <begin position="468"/>
        <end position="527"/>
    </location>
</feature>
<dbReference type="PANTHER" id="PTHR20856">
    <property type="entry name" value="DNA-DIRECTED RNA POLYMERASE I SUBUNIT 2"/>
    <property type="match status" value="1"/>
</dbReference>
<gene>
    <name evidence="16" type="ORF">JTE90_018308</name>
</gene>
<evidence type="ECO:0000256" key="4">
    <source>
        <dbReference type="ARBA" id="ARBA00022679"/>
    </source>
</evidence>
<dbReference type="InterPro" id="IPR007641">
    <property type="entry name" value="RNA_pol_Rpb2_7"/>
</dbReference>
<feature type="domain" description="DNA-directed RNA polymerase I subunit RPA2" evidence="15">
    <location>
        <begin position="570"/>
        <end position="626"/>
    </location>
</feature>
<dbReference type="EC" id="2.7.7.6" evidence="10"/>
<dbReference type="Pfam" id="PF04563">
    <property type="entry name" value="RNA_pol_Rpb2_1"/>
    <property type="match status" value="1"/>
</dbReference>
<dbReference type="CDD" id="cd00653">
    <property type="entry name" value="RNA_pol_B_RPB2"/>
    <property type="match status" value="1"/>
</dbReference>
<evidence type="ECO:0000256" key="10">
    <source>
        <dbReference type="RuleBase" id="RU363031"/>
    </source>
</evidence>
<keyword evidence="3 10" id="KW-0240">DNA-directed RNA polymerase</keyword>
<comment type="similarity">
    <text evidence="2 9">Belongs to the RNA polymerase beta chain family.</text>
</comment>
<dbReference type="Gene3D" id="3.90.1800.10">
    <property type="entry name" value="RNA polymerase alpha subunit dimerisation domain"/>
    <property type="match status" value="1"/>
</dbReference>
<dbReference type="Pfam" id="PF06883">
    <property type="entry name" value="RNA_pol_Rpa2_4"/>
    <property type="match status" value="1"/>
</dbReference>
<dbReference type="GO" id="GO:0003899">
    <property type="term" value="F:DNA-directed RNA polymerase activity"/>
    <property type="evidence" value="ECO:0007669"/>
    <property type="project" value="UniProtKB-EC"/>
</dbReference>
<dbReference type="Gene3D" id="2.40.270.10">
    <property type="entry name" value="DNA-directed RNA polymerase, subunit 2, domain 6"/>
    <property type="match status" value="1"/>
</dbReference>
<dbReference type="GO" id="GO:0032549">
    <property type="term" value="F:ribonucleoside binding"/>
    <property type="evidence" value="ECO:0007669"/>
    <property type="project" value="InterPro"/>
</dbReference>
<dbReference type="SUPFAM" id="SSF64484">
    <property type="entry name" value="beta and beta-prime subunits of DNA dependent RNA-polymerase"/>
    <property type="match status" value="1"/>
</dbReference>
<dbReference type="InterPro" id="IPR007120">
    <property type="entry name" value="DNA-dir_RNAP_su2_dom"/>
</dbReference>
<evidence type="ECO:0000256" key="2">
    <source>
        <dbReference type="ARBA" id="ARBA00006835"/>
    </source>
</evidence>
<evidence type="ECO:0000259" key="11">
    <source>
        <dbReference type="Pfam" id="PF00562"/>
    </source>
</evidence>
<dbReference type="Gene3D" id="2.40.50.150">
    <property type="match status" value="1"/>
</dbReference>
<feature type="domain" description="RNA polymerase Rpb2" evidence="12">
    <location>
        <begin position="1031"/>
        <end position="1110"/>
    </location>
</feature>
<accession>A0AAV6UF20</accession>
<evidence type="ECO:0000259" key="14">
    <source>
        <dbReference type="Pfam" id="PF04565"/>
    </source>
</evidence>
<dbReference type="InterPro" id="IPR007645">
    <property type="entry name" value="RNA_pol_Rpb2_3"/>
</dbReference>
<feature type="domain" description="DNA-directed RNA polymerase subunit 2 hybrid-binding" evidence="11">
    <location>
        <begin position="665"/>
        <end position="1025"/>
    </location>
</feature>
<dbReference type="EMBL" id="JAFNEN010000463">
    <property type="protein sequence ID" value="KAG8182423.1"/>
    <property type="molecule type" value="Genomic_DNA"/>
</dbReference>
<evidence type="ECO:0000259" key="13">
    <source>
        <dbReference type="Pfam" id="PF04563"/>
    </source>
</evidence>
<dbReference type="InterPro" id="IPR037033">
    <property type="entry name" value="DNA-dir_RNAP_su2_hyb_sf"/>
</dbReference>
<evidence type="ECO:0000256" key="7">
    <source>
        <dbReference type="ARBA" id="ARBA00023242"/>
    </source>
</evidence>
<proteinExistence type="inferred from homology"/>
<sequence length="1167" mass="132306">MTKLNYLKEVAFFHIDSFNYVIKQGLQEACLNIDPVYTKTENPVKICICEAELTPLQLPMDTRKHKRTVYPSEARLRHVTYFAELHLTLKFETSVEELYVKRIFFVPLMLKSDLCLLKDLNDFQLCKHKEDENCAMPYLLFLSILCCLKFYEKDPGGYFIVKGKERLIRLFVVPKRNYPLALIQDKWKKLKLKGCTEYGIFIASVKDHHSRSDLYLHFVKITDESQHASVAVRVYYKRRSYFIPFILLVKSLVDESDASILREILKFKPDDIFLKQCLIGMMQDMLYSRTSDSVSDPNQGVHSHEGAKRVLGEVLSSSFVGSPKATFCDITDHFLKKNVLIHLSDNEEKFKFLCFSIFKLFSLVQNECREDDLDNPVFQEVLSPGQTFLSTVKEGASTFLNSVKNSLGRKIKSADETTFTLSQSIAQGCTNRAISLTPIVERMVSTGNMPGTDHGLICTTGFTIPVGRTNVLETASQFVGVHKFTMKFYAKNMRKYYPESWGFLCPAQTPEGENTGLYNYLASQCQVVPLSSKEIEADCIYKSGVIPFFDPITYNKKYPKMTVFVDGKLLGWTKASLVSRFIKKLKHLRSIEKVPSHTEIVFVPKSDPQMMLQGIYIFSSSCRLVRFLETVDKEELLGIYEQQSLKEPLVETNKSGFLGMAPLLLPFGENNPGIRNIFTCMKSKQAVSFPFSNSKYRADTKSLFLTYPQSPLISTAMYNQYNWADYPTGTNVTIAVISYSGYDMEDAIVLNQASIDRGLMHTIEYKTCMFDFKSLARELGCTQTELDFKCDPKDPDIQHFLDPKGRPHVGNIVKFGSPILSVYSTKSKKFLIKKYESKNSAYIDSVTFLLTSSSAKRLPEETKKVSITYRLERIPVVGDKFSNRHGQKGVCGAILPPEDLPFTIDGSTPDILFNPHGLPSRMSIGMCLEILASKAPIDRVPKHAVIPFKFSGKNSAVDYFGDLLKEAGMDAYGQQTFYSGTSGEELEAQVFCGSLYYMRLHHFVDNKYQVQSIPQAVDPKTQQPINLDKDGAIRFGEMERDSLLAHGAMFLLQDRLLLNSDACEAYICKKCKTLLYPDLQSHDPLERNMNPRENKYCKMCDEADAFKVLSLPAEIYEAQCSVTWIPKQPADCGARKSLCPAVDESGLASPRRLGLIVETGRLKLLYN</sequence>
<name>A0AAV6UF20_9ARAC</name>
<keyword evidence="4 10" id="KW-0808">Transferase</keyword>
<dbReference type="InterPro" id="IPR015712">
    <property type="entry name" value="DNA-dir_RNA_pol_su2"/>
</dbReference>
<evidence type="ECO:0000256" key="8">
    <source>
        <dbReference type="ARBA" id="ARBA00047768"/>
    </source>
</evidence>
<keyword evidence="17" id="KW-1185">Reference proteome</keyword>
<feature type="domain" description="RNA polymerase beta subunit protrusion" evidence="13">
    <location>
        <begin position="14"/>
        <end position="132"/>
    </location>
</feature>
<dbReference type="GO" id="GO:0000428">
    <property type="term" value="C:DNA-directed RNA polymerase complex"/>
    <property type="evidence" value="ECO:0007669"/>
    <property type="project" value="UniProtKB-KW"/>
</dbReference>
<dbReference type="PROSITE" id="PS01166">
    <property type="entry name" value="RNA_POL_BETA"/>
    <property type="match status" value="1"/>
</dbReference>
<dbReference type="InterPro" id="IPR014724">
    <property type="entry name" value="RNA_pol_RPB2_OB-fold"/>
</dbReference>
<dbReference type="Pfam" id="PF04560">
    <property type="entry name" value="RNA_pol_Rpb2_7"/>
    <property type="match status" value="1"/>
</dbReference>
<dbReference type="Gene3D" id="3.90.1100.10">
    <property type="match status" value="2"/>
</dbReference>